<dbReference type="Pfam" id="PF00550">
    <property type="entry name" value="PP-binding"/>
    <property type="match status" value="2"/>
</dbReference>
<dbReference type="InterPro" id="IPR042099">
    <property type="entry name" value="ANL_N_sf"/>
</dbReference>
<dbReference type="Gene3D" id="3.50.50.60">
    <property type="entry name" value="FAD/NAD(P)-binding domain"/>
    <property type="match status" value="1"/>
</dbReference>
<dbReference type="Gene3D" id="3.40.50.12780">
    <property type="entry name" value="N-terminal domain of ligase-like"/>
    <property type="match status" value="2"/>
</dbReference>
<dbReference type="InterPro" id="IPR018028">
    <property type="entry name" value="Catalase"/>
</dbReference>
<keyword evidence="3" id="KW-0812">Transmembrane</keyword>
<name>A0A811QVM1_9POAL</name>
<dbReference type="InterPro" id="IPR000873">
    <property type="entry name" value="AMP-dep_synth/lig_dom"/>
</dbReference>
<feature type="transmembrane region" description="Helical" evidence="3">
    <location>
        <begin position="2064"/>
        <end position="2082"/>
    </location>
</feature>
<dbReference type="InterPro" id="IPR045851">
    <property type="entry name" value="AMP-bd_C_sf"/>
</dbReference>
<dbReference type="InterPro" id="IPR020835">
    <property type="entry name" value="Catalase_sf"/>
</dbReference>
<evidence type="ECO:0000256" key="2">
    <source>
        <dbReference type="ARBA" id="ARBA00022553"/>
    </source>
</evidence>
<dbReference type="Pfam" id="PF13450">
    <property type="entry name" value="NAD_binding_8"/>
    <property type="match status" value="1"/>
</dbReference>
<protein>
    <recommendedName>
        <fullName evidence="4">Carrier domain-containing protein</fullName>
    </recommendedName>
</protein>
<dbReference type="Gene3D" id="2.40.180.10">
    <property type="entry name" value="Catalase core domain"/>
    <property type="match status" value="1"/>
</dbReference>
<keyword evidence="6" id="KW-1185">Reference proteome</keyword>
<dbReference type="SMART" id="SM00823">
    <property type="entry name" value="PKS_PP"/>
    <property type="match status" value="2"/>
</dbReference>
<keyword evidence="1" id="KW-0596">Phosphopantetheine</keyword>
<dbReference type="GO" id="GO:0031177">
    <property type="term" value="F:phosphopantetheine binding"/>
    <property type="evidence" value="ECO:0007669"/>
    <property type="project" value="InterPro"/>
</dbReference>
<feature type="transmembrane region" description="Helical" evidence="3">
    <location>
        <begin position="1232"/>
        <end position="1254"/>
    </location>
</feature>
<dbReference type="PROSITE" id="PS51402">
    <property type="entry name" value="CATALASE_3"/>
    <property type="match status" value="1"/>
</dbReference>
<sequence length="2265" mass="248615">MDPGKSIDDKFSKLHPSLPVDTRIGIVGAGPSGLSAAFALAKLGYHNVTVFEKCHNVSGMCESIDIEGRTYDLGGQVIAANSAPVITHLAKELGSEFEEMDTHKLALIDSQTGNIRDLEVAEDYVSMDEANRSGRVGIHAVSGLASDPTLDFLKQHGISSMPKSVVYGYTASGYGFVQDMPYAFIHEFTRTSMAGKIRRFKHGYMSLWEKLSRSLPFEILCGTEVLRVKRDNCVASVTIKNINDDVEVREFDKIILSGALPFKNGKTYRSLSMTDGENEVVELNDLERELFSKVRTIDYYTTVVKIEGFQHMPKGFFYFGEYMEDPTTVGHPVAMQRFFADTNIFLFWSYGNSVDIKESYVAKCVTNVVTSMGGTVQRVLLQRRFKYFPHVSSEDMKNGFYEKVESQLQGFQNTYFVGGLLAFELTERNALYSISAVCKHFAIASEIPMVPYVKRLFPLSKGNPSPPRHIGELEGVEFPHLPSLDGYLQYWGTHRVTAEKVIYTWINEEGKIVNRRTYQELHDNASYIAYRLLTSTKPIIKPGDRVLLIHLPGLEFVDAFFGCIRAGVIPVPVLPPDPMQRGGQALLKVENVSKVCNAVAILSTSSYHAVVRAGYIKNIVTLAKSAQKFSAQWPDLPWIHTDSWIKNYRRSPDSFNSESVVPMITKPQPSSTGDAKGVMITHGGLIHNAKMMKERYRRPNFAFELVTRRLEAEKNKMYDLSSMIFLMIAAEPVRQKTVKRFIELTQPLGFSEGVLAPGYGLAENCVYVSCAFGECKPIFIDWQGRICCGYVDPNDADVVIKIVDPDSLTEHQEDGAEGEIWISSSSSGVGYWNNKETSQRTFCNCLKNYPNIKFTRTGDLGRIIDDVEKTVEGSSDVLRPGCCAVVGVPEEVLTQKGISIPDSSDQVGLVVIAEVREGKVASEEIADSIRTHVAEEHGVTIASIKLIKPRTISKTTSGKIRRFECMKQFVDNTLSLASGNHISNKKSLFRSLTTGTGMEIRRPFLKHAVDPTIHPQPRSKVKKFMEIVEFLTQLVSDRTGISKDKISPNDSLPSYGFDSIAVVRAAQKLSDFLGTPVGAIDIFTASSISELANSLENLVLKSQPQLAPQPRSKVKRSSEIIEFLTQIVSDQAGIPKDKISPTDSLPSYGFDSIAVVRAAQKLSDFLGIPVGAIDIFTASGIAELASFLENLARKSQPQLEPDVSHSAEDENLVITDATSLDLSVFATGTLQLLALTYVCFILLLPAYLASSMYMSISSVSLVKSSLLSYLSSLVLAPIAWICYALFTSLSLSTLGKPFLQPNYVLTPDISIWSVDFVKWWALNKAQSLAAKMLAVHLKGTVFLNYWFKMQGARIGSHVVIDTVDITDPSLLAVADGAVIAEGVLIQSHEVRNEVLSFRHIKIGQKASIGPYAVIQKGTVVHGGAVVPPLQKTEQAKSAYPPSGASAYMKDEAGTANMAFEHLVSIYAVGFLGALSGATVFMLYTHFSGTTASLQHFSFACVAGAFHWLPAVIAAYAVIVQETTKSPVEFALFIAFAYLSYGIIVSLLTSVTNKALATRSGTKKKDMASLIQQRITIAAHLRFAKMISGDFCNIVPGFYSKGFTSAEIKVQDNTVVGSGSLLLPGSVLQENVILGALSVAPQGSVLLQGGVYVGAQSLTLVKNTLLTEDERIAEMDPMYKKIVGNLAANLAITTMNVKSRYFHRIGVSGRGVLRMYQDIPSLPKHKIFGAGKSFPVIVRHSNSLSADDDARLDARGAAVRILSDDGEVPLLDLTLKSGKAFYARTIADFATWLVCGLPAREEQVKRAPHIRDAVWGSLRNTDSYTMLHYYSNICRLLRFEDGRQMYAKFKLRPADQGISEDSGQVVPRGILPPETGAIARDEGDTRPLLFLADDFRRKVQSPEGVRYVFQLQLRDVPADSAARDIALDCTRPWDEAEFPYIEVGEISIGSNLPAEETEKLEFNPFLRCQEVDVISATSCKQSASIDHGRSLVYEICQRVRNGEPLPASWRAFLEQSDTKIDLSGCPVIAATRSSSDVHQATKVTLARTWYQALWATLCQPLLQTLLPYFVVGLVIFLPLRGLLASTATGMPLYWTLPIFWAMSGVAAMGACAAAKWALVGRRADGDTVHIWSPPVFLDTIWQAVRTATAEYFAELTPGSVLFAGWMRAMGASVAVSGGVYVDSMGALLNPEMVHLERGASVGRDALLFGHVYEGEGGEVKFGRVHVGEDGFVGSRAVAMPGVRVDDGGCLGALRLAMKEEIVMNRM</sequence>
<feature type="domain" description="Carrier" evidence="4">
    <location>
        <begin position="1025"/>
        <end position="1099"/>
    </location>
</feature>
<dbReference type="Gene3D" id="3.30.70.1990">
    <property type="match status" value="1"/>
</dbReference>
<evidence type="ECO:0000256" key="3">
    <source>
        <dbReference type="SAM" id="Phobius"/>
    </source>
</evidence>
<feature type="transmembrane region" description="Helical" evidence="3">
    <location>
        <begin position="2094"/>
        <end position="2117"/>
    </location>
</feature>
<feature type="transmembrane region" description="Helical" evidence="3">
    <location>
        <begin position="1266"/>
        <end position="1286"/>
    </location>
</feature>
<dbReference type="SUPFAM" id="SSF56801">
    <property type="entry name" value="Acetyl-CoA synthetase-like"/>
    <property type="match status" value="1"/>
</dbReference>
<dbReference type="Pfam" id="PF00199">
    <property type="entry name" value="Catalase"/>
    <property type="match status" value="1"/>
</dbReference>
<accession>A0A811QVM1</accession>
<evidence type="ECO:0000313" key="5">
    <source>
        <dbReference type="EMBL" id="CAD6263366.1"/>
    </source>
</evidence>
<dbReference type="PRINTS" id="PR00419">
    <property type="entry name" value="ADXRDTASE"/>
</dbReference>
<dbReference type="GO" id="GO:0004096">
    <property type="term" value="F:catalase activity"/>
    <property type="evidence" value="ECO:0007669"/>
    <property type="project" value="InterPro"/>
</dbReference>
<dbReference type="InterPro" id="IPR011614">
    <property type="entry name" value="Catalase_core"/>
</dbReference>
<feature type="transmembrane region" description="Helical" evidence="3">
    <location>
        <begin position="1529"/>
        <end position="1550"/>
    </location>
</feature>
<dbReference type="InterPro" id="IPR006162">
    <property type="entry name" value="Ppantetheine_attach_site"/>
</dbReference>
<dbReference type="InterPro" id="IPR009081">
    <property type="entry name" value="PP-bd_ACP"/>
</dbReference>
<dbReference type="Gene3D" id="1.10.1200.10">
    <property type="entry name" value="ACP-like"/>
    <property type="match status" value="2"/>
</dbReference>
<feature type="transmembrane region" description="Helical" evidence="3">
    <location>
        <begin position="1463"/>
        <end position="1483"/>
    </location>
</feature>
<comment type="caution">
    <text evidence="5">The sequence shown here is derived from an EMBL/GenBank/DDBJ whole genome shotgun (WGS) entry which is preliminary data.</text>
</comment>
<dbReference type="InterPro" id="IPR036736">
    <property type="entry name" value="ACP-like_sf"/>
</dbReference>
<feature type="domain" description="Carrier" evidence="4">
    <location>
        <begin position="1118"/>
        <end position="1192"/>
    </location>
</feature>
<dbReference type="OrthoDB" id="69964at2759"/>
<dbReference type="InterPro" id="IPR011004">
    <property type="entry name" value="Trimer_LpxA-like_sf"/>
</dbReference>
<evidence type="ECO:0000259" key="4">
    <source>
        <dbReference type="PROSITE" id="PS50075"/>
    </source>
</evidence>
<dbReference type="GO" id="GO:0020037">
    <property type="term" value="F:heme binding"/>
    <property type="evidence" value="ECO:0007669"/>
    <property type="project" value="InterPro"/>
</dbReference>
<dbReference type="PROSITE" id="PS50075">
    <property type="entry name" value="CARRIER"/>
    <property type="match status" value="2"/>
</dbReference>
<dbReference type="Gene3D" id="1.10.405.20">
    <property type="match status" value="1"/>
</dbReference>
<dbReference type="SUPFAM" id="SSF51905">
    <property type="entry name" value="FAD/NAD(P)-binding domain"/>
    <property type="match status" value="1"/>
</dbReference>
<dbReference type="GO" id="GO:0006979">
    <property type="term" value="P:response to oxidative stress"/>
    <property type="evidence" value="ECO:0007669"/>
    <property type="project" value="InterPro"/>
</dbReference>
<keyword evidence="2" id="KW-0597">Phosphoprotein</keyword>
<evidence type="ECO:0000313" key="6">
    <source>
        <dbReference type="Proteomes" id="UP000604825"/>
    </source>
</evidence>
<dbReference type="PANTHER" id="PTHR22754">
    <property type="entry name" value="DISCO-INTERACTING PROTEIN 2 DIP2 -RELATED"/>
    <property type="match status" value="1"/>
</dbReference>
<dbReference type="SUPFAM" id="SSF51161">
    <property type="entry name" value="Trimeric LpxA-like enzymes"/>
    <property type="match status" value="3"/>
</dbReference>
<evidence type="ECO:0000256" key="1">
    <source>
        <dbReference type="ARBA" id="ARBA00022450"/>
    </source>
</evidence>
<dbReference type="Gene3D" id="2.160.10.10">
    <property type="entry name" value="Hexapeptide repeat proteins"/>
    <property type="match status" value="2"/>
</dbReference>
<proteinExistence type="predicted"/>
<dbReference type="InterPro" id="IPR036188">
    <property type="entry name" value="FAD/NAD-bd_sf"/>
</dbReference>
<dbReference type="PROSITE" id="PS00012">
    <property type="entry name" value="PHOSPHOPANTETHEINE"/>
    <property type="match status" value="2"/>
</dbReference>
<feature type="transmembrane region" description="Helical" evidence="3">
    <location>
        <begin position="1495"/>
        <end position="1517"/>
    </location>
</feature>
<organism evidence="5 6">
    <name type="scientific">Miscanthus lutarioriparius</name>
    <dbReference type="NCBI Taxonomy" id="422564"/>
    <lineage>
        <taxon>Eukaryota</taxon>
        <taxon>Viridiplantae</taxon>
        <taxon>Streptophyta</taxon>
        <taxon>Embryophyta</taxon>
        <taxon>Tracheophyta</taxon>
        <taxon>Spermatophyta</taxon>
        <taxon>Magnoliopsida</taxon>
        <taxon>Liliopsida</taxon>
        <taxon>Poales</taxon>
        <taxon>Poaceae</taxon>
        <taxon>PACMAD clade</taxon>
        <taxon>Panicoideae</taxon>
        <taxon>Andropogonodae</taxon>
        <taxon>Andropogoneae</taxon>
        <taxon>Saccharinae</taxon>
        <taxon>Miscanthus</taxon>
    </lineage>
</organism>
<keyword evidence="3" id="KW-1133">Transmembrane helix</keyword>
<reference evidence="5" key="1">
    <citation type="submission" date="2020-10" db="EMBL/GenBank/DDBJ databases">
        <authorList>
            <person name="Han B."/>
            <person name="Lu T."/>
            <person name="Zhao Q."/>
            <person name="Huang X."/>
            <person name="Zhao Y."/>
        </authorList>
    </citation>
    <scope>NUCLEOTIDE SEQUENCE</scope>
</reference>
<dbReference type="PANTHER" id="PTHR22754:SF32">
    <property type="entry name" value="DISCO-INTERACTING PROTEIN 2"/>
    <property type="match status" value="1"/>
</dbReference>
<keyword evidence="3" id="KW-0472">Membrane</keyword>
<dbReference type="Pfam" id="PF00501">
    <property type="entry name" value="AMP-binding"/>
    <property type="match status" value="2"/>
</dbReference>
<dbReference type="SUPFAM" id="SSF56634">
    <property type="entry name" value="Heme-dependent catalase-like"/>
    <property type="match status" value="1"/>
</dbReference>
<dbReference type="Proteomes" id="UP000604825">
    <property type="component" value="Unassembled WGS sequence"/>
</dbReference>
<dbReference type="EMBL" id="CAJGYO010000012">
    <property type="protein sequence ID" value="CAD6263366.1"/>
    <property type="molecule type" value="Genomic_DNA"/>
</dbReference>
<dbReference type="SUPFAM" id="SSF47336">
    <property type="entry name" value="ACP-like"/>
    <property type="match status" value="2"/>
</dbReference>
<dbReference type="InterPro" id="IPR020806">
    <property type="entry name" value="PKS_PP-bd"/>
</dbReference>
<dbReference type="Gene3D" id="3.30.300.30">
    <property type="match status" value="1"/>
</dbReference>
<gene>
    <name evidence="5" type="ORF">NCGR_LOCUS46673</name>
</gene>